<evidence type="ECO:0000256" key="1">
    <source>
        <dbReference type="SAM" id="MobiDB-lite"/>
    </source>
</evidence>
<name>X6P0T0_RETFI</name>
<evidence type="ECO:0000313" key="3">
    <source>
        <dbReference type="EMBL" id="ETO31826.1"/>
    </source>
</evidence>
<evidence type="ECO:0000313" key="4">
    <source>
        <dbReference type="Proteomes" id="UP000023152"/>
    </source>
</evidence>
<dbReference type="SUPFAM" id="SSF52129">
    <property type="entry name" value="Caspase-like"/>
    <property type="match status" value="1"/>
</dbReference>
<proteinExistence type="predicted"/>
<dbReference type="SUPFAM" id="SSF50965">
    <property type="entry name" value="Galactose oxidase, central domain"/>
    <property type="match status" value="1"/>
</dbReference>
<keyword evidence="4" id="KW-1185">Reference proteome</keyword>
<accession>X6P0T0</accession>
<organism evidence="3 4">
    <name type="scientific">Reticulomyxa filosa</name>
    <dbReference type="NCBI Taxonomy" id="46433"/>
    <lineage>
        <taxon>Eukaryota</taxon>
        <taxon>Sar</taxon>
        <taxon>Rhizaria</taxon>
        <taxon>Retaria</taxon>
        <taxon>Foraminifera</taxon>
        <taxon>Monothalamids</taxon>
        <taxon>Reticulomyxidae</taxon>
        <taxon>Reticulomyxa</taxon>
    </lineage>
</organism>
<dbReference type="Pfam" id="PF00656">
    <property type="entry name" value="Peptidase_C14"/>
    <property type="match status" value="1"/>
</dbReference>
<dbReference type="InterPro" id="IPR011043">
    <property type="entry name" value="Gal_Oxase/kelch_b-propeller"/>
</dbReference>
<evidence type="ECO:0000259" key="2">
    <source>
        <dbReference type="PROSITE" id="PS50208"/>
    </source>
</evidence>
<dbReference type="InterPro" id="IPR015915">
    <property type="entry name" value="Kelch-typ_b-propeller"/>
</dbReference>
<dbReference type="OrthoDB" id="10036020at2759"/>
<dbReference type="Gene3D" id="2.120.10.80">
    <property type="entry name" value="Kelch-type beta propeller"/>
    <property type="match status" value="1"/>
</dbReference>
<dbReference type="AlphaFoldDB" id="X6P0T0"/>
<dbReference type="EMBL" id="ASPP01004662">
    <property type="protein sequence ID" value="ETO31826.1"/>
    <property type="molecule type" value="Genomic_DNA"/>
</dbReference>
<dbReference type="GO" id="GO:0004197">
    <property type="term" value="F:cysteine-type endopeptidase activity"/>
    <property type="evidence" value="ECO:0007669"/>
    <property type="project" value="InterPro"/>
</dbReference>
<reference evidence="3 4" key="1">
    <citation type="journal article" date="2013" name="Curr. Biol.">
        <title>The Genome of the Foraminiferan Reticulomyxa filosa.</title>
        <authorList>
            <person name="Glockner G."/>
            <person name="Hulsmann N."/>
            <person name="Schleicher M."/>
            <person name="Noegel A.A."/>
            <person name="Eichinger L."/>
            <person name="Gallinger C."/>
            <person name="Pawlowski J."/>
            <person name="Sierra R."/>
            <person name="Euteneuer U."/>
            <person name="Pillet L."/>
            <person name="Moustafa A."/>
            <person name="Platzer M."/>
            <person name="Groth M."/>
            <person name="Szafranski K."/>
            <person name="Schliwa M."/>
        </authorList>
    </citation>
    <scope>NUCLEOTIDE SEQUENCE [LARGE SCALE GENOMIC DNA]</scope>
</reference>
<sequence length="751" mass="88163">MEDCVQFKKCSKNHDKNLFCLLQILLLNNLLLCKIRFCFTPHPPFLKKFSNINNMANQNTTQKSLEKQTKQSQHIITSTPFQSLNALPNSLWQSQCVLHKYEILICGGYKKRDCYSYHTLKNEYKFICEYPNDVALWGHCVVKLVDNNKNSNEITLLSFGGDYKHTLVMKYMSVWSNENDENESNKLKELNNHNQWIPFKDNDGNPIQIGRDYDNYWGVRAVIGGSNNHLLFIAFKDNNISVFDLNTFQFIKHSNIPTDDLTGLSIEYDEDDNTFQFCNLPVCKSIAVFSHYAYVCINDVILFFGGSNLDVVSKSVHKYSIRENKWMTFQNTLLSPLGDCVAILSEDNTYVHIIGESTHVKTQVSELLSEEEMKVEKIVNRDGKGQQNKLKKDDNVEHCFFSLRKLSTKKKRQRKETNKQARKDKKKEKNKKWMKWWNQREQRDKTEIIQKFKIMSSEQFRVWLLSECKWKRIITKDDIDFICFSIDFYLDFVIPNQGKGLLAYVIIDEIKKLIKMKELTFEELLRQSYNCLKLEHFQKMNNEYLKLQLVNMNDNVIESDKDVTKEFETNEPTFKITWIPFQQLIIIGKTKTIKNALVIMIAISEYMDKTLRNLPNVNEKDVTNFKQLFEEELKYDFICNPSPKMTKQDLQSFFAKLNANYDLHENTRKYDGLIVIICGHGEDGNVFVTSDGKQVSIDKIRSSYNCNEMESFKDLPKIFIIDCCRGENIPKSYELTMRGKEIYMDTRMMAF</sequence>
<feature type="domain" description="Caspase family p20" evidence="2">
    <location>
        <begin position="645"/>
        <end position="728"/>
    </location>
</feature>
<dbReference type="InterPro" id="IPR011600">
    <property type="entry name" value="Pept_C14_caspase"/>
</dbReference>
<gene>
    <name evidence="3" type="ORF">RFI_05290</name>
</gene>
<dbReference type="Proteomes" id="UP000023152">
    <property type="component" value="Unassembled WGS sequence"/>
</dbReference>
<dbReference type="InterPro" id="IPR029030">
    <property type="entry name" value="Caspase-like_dom_sf"/>
</dbReference>
<dbReference type="Gene3D" id="3.40.50.1460">
    <property type="match status" value="1"/>
</dbReference>
<dbReference type="InterPro" id="IPR001309">
    <property type="entry name" value="Pept_C14_p20"/>
</dbReference>
<protein>
    <recommendedName>
        <fullName evidence="2">Caspase family p20 domain-containing protein</fullName>
    </recommendedName>
</protein>
<comment type="caution">
    <text evidence="3">The sequence shown here is derived from an EMBL/GenBank/DDBJ whole genome shotgun (WGS) entry which is preliminary data.</text>
</comment>
<dbReference type="GO" id="GO:0006508">
    <property type="term" value="P:proteolysis"/>
    <property type="evidence" value="ECO:0007669"/>
    <property type="project" value="InterPro"/>
</dbReference>
<feature type="region of interest" description="Disordered" evidence="1">
    <location>
        <begin position="411"/>
        <end position="430"/>
    </location>
</feature>
<dbReference type="PROSITE" id="PS50208">
    <property type="entry name" value="CASPASE_P20"/>
    <property type="match status" value="1"/>
</dbReference>